<evidence type="ECO:0000313" key="2">
    <source>
        <dbReference type="Proteomes" id="UP001054945"/>
    </source>
</evidence>
<gene>
    <name evidence="1" type="ORF">CEXT_339121</name>
</gene>
<dbReference type="AlphaFoldDB" id="A0AAV4VDW3"/>
<dbReference type="Proteomes" id="UP001054945">
    <property type="component" value="Unassembled WGS sequence"/>
</dbReference>
<proteinExistence type="predicted"/>
<evidence type="ECO:0000313" key="1">
    <source>
        <dbReference type="EMBL" id="GIY68069.1"/>
    </source>
</evidence>
<organism evidence="1 2">
    <name type="scientific">Caerostris extrusa</name>
    <name type="common">Bark spider</name>
    <name type="synonym">Caerostris bankana</name>
    <dbReference type="NCBI Taxonomy" id="172846"/>
    <lineage>
        <taxon>Eukaryota</taxon>
        <taxon>Metazoa</taxon>
        <taxon>Ecdysozoa</taxon>
        <taxon>Arthropoda</taxon>
        <taxon>Chelicerata</taxon>
        <taxon>Arachnida</taxon>
        <taxon>Araneae</taxon>
        <taxon>Araneomorphae</taxon>
        <taxon>Entelegynae</taxon>
        <taxon>Araneoidea</taxon>
        <taxon>Araneidae</taxon>
        <taxon>Caerostris</taxon>
    </lineage>
</organism>
<comment type="caution">
    <text evidence="1">The sequence shown here is derived from an EMBL/GenBank/DDBJ whole genome shotgun (WGS) entry which is preliminary data.</text>
</comment>
<name>A0AAV4VDW3_CAEEX</name>
<reference evidence="1 2" key="1">
    <citation type="submission" date="2021-06" db="EMBL/GenBank/DDBJ databases">
        <title>Caerostris extrusa draft genome.</title>
        <authorList>
            <person name="Kono N."/>
            <person name="Arakawa K."/>
        </authorList>
    </citation>
    <scope>NUCLEOTIDE SEQUENCE [LARGE SCALE GENOMIC DNA]</scope>
</reference>
<sequence>MLASENRTFDSCSQVESVHQKEHDTRSFLFTCIVLLFRLLVFSGSLQRNKCTSIPTRQPFSKAVGNMAATFRSAMHPSNAVTVFRIQLGCFFCSNLTVGNMAATSRSAMHPSNTVTVFVIQFGGFCSSNLGENYTIKVTHDTRGPRADLSQRPKESESVIIRWREGKEQRSGDLVVSGAR</sequence>
<dbReference type="EMBL" id="BPLR01014320">
    <property type="protein sequence ID" value="GIY68069.1"/>
    <property type="molecule type" value="Genomic_DNA"/>
</dbReference>
<accession>A0AAV4VDW3</accession>
<keyword evidence="2" id="KW-1185">Reference proteome</keyword>
<protein>
    <submittedName>
        <fullName evidence="1">Uncharacterized protein</fullName>
    </submittedName>
</protein>